<dbReference type="InterPro" id="IPR036161">
    <property type="entry name" value="RPB6/omega-like_sf"/>
</dbReference>
<dbReference type="AlphaFoldDB" id="W6M9D1"/>
<name>W6M9D1_9GAMM</name>
<reference evidence="13" key="2">
    <citation type="submission" date="2014-03" db="EMBL/GenBank/DDBJ databases">
        <title>Candidatus Competibacter-lineage genomes retrieved from metagenomes reveal functional metabolic diversity.</title>
        <authorList>
            <person name="McIlroy S.J."/>
            <person name="Albertsen M."/>
            <person name="Andresen E.K."/>
            <person name="Saunders A.M."/>
            <person name="Kristiansen R."/>
            <person name="Stokholm-Bjerregaard M."/>
            <person name="Nielsen K.L."/>
            <person name="Nielsen P.H."/>
        </authorList>
    </citation>
    <scope>NUCLEOTIDE SEQUENCE</scope>
    <source>
        <strain evidence="13">Run_A_D11</strain>
    </source>
</reference>
<dbReference type="InterPro" id="IPR003716">
    <property type="entry name" value="DNA-dir_RNA_pol_omega"/>
</dbReference>
<accession>W6M9D1</accession>
<dbReference type="RefSeq" id="WP_048673776.1">
    <property type="nucleotide sequence ID" value="NZ_CBTJ020000054.1"/>
</dbReference>
<dbReference type="EC" id="2.7.7.6" evidence="2 11"/>
<dbReference type="GO" id="GO:0006351">
    <property type="term" value="P:DNA-templated transcription"/>
    <property type="evidence" value="ECO:0007669"/>
    <property type="project" value="UniProtKB-UniRule"/>
</dbReference>
<comment type="function">
    <text evidence="11">Promotes RNA polymerase assembly. Latches the N- and C-terminal regions of the beta' subunit thereby facilitating its interaction with the beta and alpha subunits.</text>
</comment>
<keyword evidence="14" id="KW-1185">Reference proteome</keyword>
<protein>
    <recommendedName>
        <fullName evidence="3 11">DNA-directed RNA polymerase subunit omega</fullName>
        <shortName evidence="11">RNAP omega subunit</shortName>
        <ecNumber evidence="2 11">2.7.7.6</ecNumber>
    </recommendedName>
    <alternativeName>
        <fullName evidence="9 11">RNA polymerase omega subunit</fullName>
    </alternativeName>
    <alternativeName>
        <fullName evidence="8 11">Transcriptase subunit omega</fullName>
    </alternativeName>
</protein>
<dbReference type="Proteomes" id="UP000035760">
    <property type="component" value="Unassembled WGS sequence"/>
</dbReference>
<keyword evidence="6 11" id="KW-0548">Nucleotidyltransferase</keyword>
<evidence type="ECO:0000256" key="12">
    <source>
        <dbReference type="SAM" id="MobiDB-lite"/>
    </source>
</evidence>
<comment type="caution">
    <text evidence="13">The sequence shown here is derived from an EMBL/GenBank/DDBJ whole genome shotgun (WGS) entry which is preliminary data.</text>
</comment>
<feature type="compositionally biased region" description="Low complexity" evidence="12">
    <location>
        <begin position="70"/>
        <end position="94"/>
    </location>
</feature>
<evidence type="ECO:0000256" key="11">
    <source>
        <dbReference type="HAMAP-Rule" id="MF_00366"/>
    </source>
</evidence>
<gene>
    <name evidence="11" type="primary">rpoZ</name>
    <name evidence="13" type="ORF">BN873_460013</name>
</gene>
<evidence type="ECO:0000313" key="13">
    <source>
        <dbReference type="EMBL" id="CDI03209.1"/>
    </source>
</evidence>
<dbReference type="NCBIfam" id="TIGR00690">
    <property type="entry name" value="rpoZ"/>
    <property type="match status" value="1"/>
</dbReference>
<comment type="similarity">
    <text evidence="1 11">Belongs to the RNA polymerase subunit omega family.</text>
</comment>
<evidence type="ECO:0000256" key="1">
    <source>
        <dbReference type="ARBA" id="ARBA00006711"/>
    </source>
</evidence>
<keyword evidence="5 11" id="KW-0808">Transferase</keyword>
<dbReference type="STRING" id="1400863.BN873_460013"/>
<evidence type="ECO:0000256" key="8">
    <source>
        <dbReference type="ARBA" id="ARBA00029924"/>
    </source>
</evidence>
<feature type="region of interest" description="Disordered" evidence="12">
    <location>
        <begin position="68"/>
        <end position="94"/>
    </location>
</feature>
<evidence type="ECO:0000256" key="2">
    <source>
        <dbReference type="ARBA" id="ARBA00012418"/>
    </source>
</evidence>
<sequence>MARITVEDCLDHVENRFELVLIAARRARDLALGKEALVPWENDKPTVVALRELAEGRLNHLVKAKYGHKPATTATTPDPLPDPAADATTATATE</sequence>
<dbReference type="OrthoDB" id="9796300at2"/>
<dbReference type="PANTHER" id="PTHR34476">
    <property type="entry name" value="DNA-DIRECTED RNA POLYMERASE SUBUNIT OMEGA"/>
    <property type="match status" value="1"/>
</dbReference>
<proteinExistence type="inferred from homology"/>
<keyword evidence="4 11" id="KW-0240">DNA-directed RNA polymerase</keyword>
<dbReference type="GO" id="GO:0003899">
    <property type="term" value="F:DNA-directed RNA polymerase activity"/>
    <property type="evidence" value="ECO:0007669"/>
    <property type="project" value="UniProtKB-UniRule"/>
</dbReference>
<evidence type="ECO:0000256" key="5">
    <source>
        <dbReference type="ARBA" id="ARBA00022679"/>
    </source>
</evidence>
<evidence type="ECO:0000256" key="3">
    <source>
        <dbReference type="ARBA" id="ARBA00013725"/>
    </source>
</evidence>
<dbReference type="SUPFAM" id="SSF63562">
    <property type="entry name" value="RPB6/omega subunit-like"/>
    <property type="match status" value="1"/>
</dbReference>
<dbReference type="Pfam" id="PF01192">
    <property type="entry name" value="RNA_pol_Rpb6"/>
    <property type="match status" value="1"/>
</dbReference>
<evidence type="ECO:0000256" key="7">
    <source>
        <dbReference type="ARBA" id="ARBA00023163"/>
    </source>
</evidence>
<reference evidence="13" key="1">
    <citation type="submission" date="2013-07" db="EMBL/GenBank/DDBJ databases">
        <authorList>
            <person name="McIlroy S."/>
        </authorList>
    </citation>
    <scope>NUCLEOTIDE SEQUENCE [LARGE SCALE GENOMIC DNA]</scope>
    <source>
        <strain evidence="13">Run_A_D11</strain>
    </source>
</reference>
<dbReference type="InterPro" id="IPR006110">
    <property type="entry name" value="Pol_omega/Rpo6/RPB6"/>
</dbReference>
<evidence type="ECO:0000256" key="9">
    <source>
        <dbReference type="ARBA" id="ARBA00030998"/>
    </source>
</evidence>
<dbReference type="SMART" id="SM01409">
    <property type="entry name" value="RNA_pol_Rpb6"/>
    <property type="match status" value="1"/>
</dbReference>
<dbReference type="EMBL" id="CBTJ020000054">
    <property type="protein sequence ID" value="CDI03209.1"/>
    <property type="molecule type" value="Genomic_DNA"/>
</dbReference>
<evidence type="ECO:0000256" key="6">
    <source>
        <dbReference type="ARBA" id="ARBA00022695"/>
    </source>
</evidence>
<comment type="catalytic activity">
    <reaction evidence="10 11">
        <text>RNA(n) + a ribonucleoside 5'-triphosphate = RNA(n+1) + diphosphate</text>
        <dbReference type="Rhea" id="RHEA:21248"/>
        <dbReference type="Rhea" id="RHEA-COMP:14527"/>
        <dbReference type="Rhea" id="RHEA-COMP:17342"/>
        <dbReference type="ChEBI" id="CHEBI:33019"/>
        <dbReference type="ChEBI" id="CHEBI:61557"/>
        <dbReference type="ChEBI" id="CHEBI:140395"/>
        <dbReference type="EC" id="2.7.7.6"/>
    </reaction>
</comment>
<dbReference type="Gene3D" id="3.90.940.10">
    <property type="match status" value="1"/>
</dbReference>
<organism evidence="13 14">
    <name type="scientific">Candidatus Competibacter denitrificans Run_A_D11</name>
    <dbReference type="NCBI Taxonomy" id="1400863"/>
    <lineage>
        <taxon>Bacteria</taxon>
        <taxon>Pseudomonadati</taxon>
        <taxon>Pseudomonadota</taxon>
        <taxon>Gammaproteobacteria</taxon>
        <taxon>Candidatus Competibacteraceae</taxon>
        <taxon>Candidatus Competibacter</taxon>
    </lineage>
</organism>
<evidence type="ECO:0000313" key="14">
    <source>
        <dbReference type="Proteomes" id="UP000035760"/>
    </source>
</evidence>
<evidence type="ECO:0000256" key="10">
    <source>
        <dbReference type="ARBA" id="ARBA00048552"/>
    </source>
</evidence>
<comment type="subunit">
    <text evidence="11">The RNAP catalytic core consists of 2 alpha, 1 beta, 1 beta' and 1 omega subunit. When a sigma factor is associated with the core the holoenzyme is formed, which can initiate transcription.</text>
</comment>
<dbReference type="PANTHER" id="PTHR34476:SF1">
    <property type="entry name" value="DNA-DIRECTED RNA POLYMERASE SUBUNIT OMEGA"/>
    <property type="match status" value="1"/>
</dbReference>
<dbReference type="HAMAP" id="MF_00366">
    <property type="entry name" value="RNApol_bact_RpoZ"/>
    <property type="match status" value="1"/>
</dbReference>
<evidence type="ECO:0000256" key="4">
    <source>
        <dbReference type="ARBA" id="ARBA00022478"/>
    </source>
</evidence>
<dbReference type="GO" id="GO:0000428">
    <property type="term" value="C:DNA-directed RNA polymerase complex"/>
    <property type="evidence" value="ECO:0007669"/>
    <property type="project" value="UniProtKB-KW"/>
</dbReference>
<keyword evidence="7 11" id="KW-0804">Transcription</keyword>
<dbReference type="GO" id="GO:0003677">
    <property type="term" value="F:DNA binding"/>
    <property type="evidence" value="ECO:0007669"/>
    <property type="project" value="UniProtKB-UniRule"/>
</dbReference>